<dbReference type="CDD" id="cd02022">
    <property type="entry name" value="DPCK"/>
    <property type="match status" value="1"/>
</dbReference>
<comment type="catalytic activity">
    <reaction evidence="5">
        <text>3'-dephospho-CoA + ATP = ADP + CoA + H(+)</text>
        <dbReference type="Rhea" id="RHEA:18245"/>
        <dbReference type="ChEBI" id="CHEBI:15378"/>
        <dbReference type="ChEBI" id="CHEBI:30616"/>
        <dbReference type="ChEBI" id="CHEBI:57287"/>
        <dbReference type="ChEBI" id="CHEBI:57328"/>
        <dbReference type="ChEBI" id="CHEBI:456216"/>
        <dbReference type="EC" id="2.7.1.24"/>
    </reaction>
</comment>
<dbReference type="AlphaFoldDB" id="A0A2W5N6J9"/>
<accession>A0A2W5N6J9</accession>
<dbReference type="InterPro" id="IPR027417">
    <property type="entry name" value="P-loop_NTPase"/>
</dbReference>
<keyword evidence="3 5" id="KW-0067">ATP-binding</keyword>
<keyword evidence="5" id="KW-0963">Cytoplasm</keyword>
<dbReference type="SUPFAM" id="SSF52540">
    <property type="entry name" value="P-loop containing nucleoside triphosphate hydrolases"/>
    <property type="match status" value="1"/>
</dbReference>
<evidence type="ECO:0000256" key="6">
    <source>
        <dbReference type="NCBIfam" id="TIGR00152"/>
    </source>
</evidence>
<dbReference type="PANTHER" id="PTHR10695">
    <property type="entry name" value="DEPHOSPHO-COA KINASE-RELATED"/>
    <property type="match status" value="1"/>
</dbReference>
<evidence type="ECO:0000313" key="7">
    <source>
        <dbReference type="EMBL" id="PZQ49096.1"/>
    </source>
</evidence>
<evidence type="ECO:0000256" key="4">
    <source>
        <dbReference type="ARBA" id="ARBA00022993"/>
    </source>
</evidence>
<evidence type="ECO:0000256" key="1">
    <source>
        <dbReference type="ARBA" id="ARBA00009018"/>
    </source>
</evidence>
<dbReference type="HAMAP" id="MF_00376">
    <property type="entry name" value="Dephospho_CoA_kinase"/>
    <property type="match status" value="1"/>
</dbReference>
<dbReference type="GO" id="GO:0005737">
    <property type="term" value="C:cytoplasm"/>
    <property type="evidence" value="ECO:0007669"/>
    <property type="project" value="UniProtKB-SubCell"/>
</dbReference>
<comment type="similarity">
    <text evidence="1 5">Belongs to the CoaE family.</text>
</comment>
<organism evidence="7 8">
    <name type="scientific">Micavibrio aeruginosavorus</name>
    <dbReference type="NCBI Taxonomy" id="349221"/>
    <lineage>
        <taxon>Bacteria</taxon>
        <taxon>Pseudomonadati</taxon>
        <taxon>Bdellovibrionota</taxon>
        <taxon>Bdellovibrionia</taxon>
        <taxon>Bdellovibrionales</taxon>
        <taxon>Pseudobdellovibrionaceae</taxon>
        <taxon>Micavibrio</taxon>
    </lineage>
</organism>
<keyword evidence="2 5" id="KW-0547">Nucleotide-binding</keyword>
<proteinExistence type="inferred from homology"/>
<dbReference type="NCBIfam" id="TIGR00152">
    <property type="entry name" value="dephospho-CoA kinase"/>
    <property type="match status" value="1"/>
</dbReference>
<dbReference type="GO" id="GO:0015937">
    <property type="term" value="P:coenzyme A biosynthetic process"/>
    <property type="evidence" value="ECO:0007669"/>
    <property type="project" value="UniProtKB-UniRule"/>
</dbReference>
<dbReference type="EC" id="2.7.1.24" evidence="5 6"/>
<keyword evidence="5" id="KW-0808">Transferase</keyword>
<dbReference type="PANTHER" id="PTHR10695:SF46">
    <property type="entry name" value="BIFUNCTIONAL COENZYME A SYNTHASE-RELATED"/>
    <property type="match status" value="1"/>
</dbReference>
<evidence type="ECO:0000256" key="2">
    <source>
        <dbReference type="ARBA" id="ARBA00022741"/>
    </source>
</evidence>
<dbReference type="Gene3D" id="3.40.50.300">
    <property type="entry name" value="P-loop containing nucleotide triphosphate hydrolases"/>
    <property type="match status" value="1"/>
</dbReference>
<reference evidence="7 8" key="1">
    <citation type="submission" date="2017-08" db="EMBL/GenBank/DDBJ databases">
        <title>Infants hospitalized years apart are colonized by the same room-sourced microbial strains.</title>
        <authorList>
            <person name="Brooks B."/>
            <person name="Olm M.R."/>
            <person name="Firek B.A."/>
            <person name="Baker R."/>
            <person name="Thomas B.C."/>
            <person name="Morowitz M.J."/>
            <person name="Banfield J.F."/>
        </authorList>
    </citation>
    <scope>NUCLEOTIDE SEQUENCE [LARGE SCALE GENOMIC DNA]</scope>
    <source>
        <strain evidence="7">S2_005_002_R2_29</strain>
    </source>
</reference>
<dbReference type="Pfam" id="PF01121">
    <property type="entry name" value="CoaE"/>
    <property type="match status" value="1"/>
</dbReference>
<dbReference type="GO" id="GO:0005524">
    <property type="term" value="F:ATP binding"/>
    <property type="evidence" value="ECO:0007669"/>
    <property type="project" value="UniProtKB-UniRule"/>
</dbReference>
<gene>
    <name evidence="5" type="primary">coaE</name>
    <name evidence="7" type="ORF">DI551_00135</name>
</gene>
<dbReference type="InterPro" id="IPR001977">
    <property type="entry name" value="Depp_CoAkinase"/>
</dbReference>
<evidence type="ECO:0000313" key="8">
    <source>
        <dbReference type="Proteomes" id="UP000249417"/>
    </source>
</evidence>
<dbReference type="UniPathway" id="UPA00241">
    <property type="reaction ID" value="UER00356"/>
</dbReference>
<dbReference type="PROSITE" id="PS51219">
    <property type="entry name" value="DPCK"/>
    <property type="match status" value="1"/>
</dbReference>
<comment type="caution">
    <text evidence="7">The sequence shown here is derived from an EMBL/GenBank/DDBJ whole genome shotgun (WGS) entry which is preliminary data.</text>
</comment>
<feature type="binding site" evidence="5">
    <location>
        <begin position="11"/>
        <end position="16"/>
    </location>
    <ligand>
        <name>ATP</name>
        <dbReference type="ChEBI" id="CHEBI:30616"/>
    </ligand>
</feature>
<keyword evidence="4 5" id="KW-0173">Coenzyme A biosynthesis</keyword>
<evidence type="ECO:0000256" key="5">
    <source>
        <dbReference type="HAMAP-Rule" id="MF_00376"/>
    </source>
</evidence>
<dbReference type="GO" id="GO:0004140">
    <property type="term" value="F:dephospho-CoA kinase activity"/>
    <property type="evidence" value="ECO:0007669"/>
    <property type="project" value="UniProtKB-UniRule"/>
</dbReference>
<comment type="subcellular location">
    <subcellularLocation>
        <location evidence="5">Cytoplasm</location>
    </subcellularLocation>
</comment>
<protein>
    <recommendedName>
        <fullName evidence="5 6">Dephospho-CoA kinase</fullName>
        <ecNumber evidence="5 6">2.7.1.24</ecNumber>
    </recommendedName>
    <alternativeName>
        <fullName evidence="5">Dephosphocoenzyme A kinase</fullName>
    </alternativeName>
</protein>
<dbReference type="Proteomes" id="UP000249417">
    <property type="component" value="Unassembled WGS sequence"/>
</dbReference>
<comment type="pathway">
    <text evidence="5">Cofactor biosynthesis; coenzyme A biosynthesis; CoA from (R)-pantothenate: step 5/5.</text>
</comment>
<sequence>MIVIGLTGSIGMGKSTAAKMLQWLGVPVHDSDKAVHDALLPQGSAYEQVRGLFPTAVGKDGIIDRKALGAIVFKDKPALKQLEDILHPAAKSSQQKFIAGQEALGKKIVALEIPLLFETNAQDRVHSVITVTSPPDVQRARVLSRPNMSEEKFQSILTSQIPDQEKQARSNFVIDTGSGYLKTFFQLAKALRIIKRKSKA</sequence>
<evidence type="ECO:0000256" key="3">
    <source>
        <dbReference type="ARBA" id="ARBA00022840"/>
    </source>
</evidence>
<comment type="function">
    <text evidence="5">Catalyzes the phosphorylation of the 3'-hydroxyl group of dephosphocoenzyme A to form coenzyme A.</text>
</comment>
<name>A0A2W5N6J9_9BACT</name>
<dbReference type="EMBL" id="QFQB01000001">
    <property type="protein sequence ID" value="PZQ49096.1"/>
    <property type="molecule type" value="Genomic_DNA"/>
</dbReference>
<keyword evidence="5 7" id="KW-0418">Kinase</keyword>